<dbReference type="Proteomes" id="UP000499080">
    <property type="component" value="Unassembled WGS sequence"/>
</dbReference>
<organism evidence="1 2">
    <name type="scientific">Araneus ventricosus</name>
    <name type="common">Orbweaver spider</name>
    <name type="synonym">Epeira ventricosa</name>
    <dbReference type="NCBI Taxonomy" id="182803"/>
    <lineage>
        <taxon>Eukaryota</taxon>
        <taxon>Metazoa</taxon>
        <taxon>Ecdysozoa</taxon>
        <taxon>Arthropoda</taxon>
        <taxon>Chelicerata</taxon>
        <taxon>Arachnida</taxon>
        <taxon>Araneae</taxon>
        <taxon>Araneomorphae</taxon>
        <taxon>Entelegynae</taxon>
        <taxon>Araneoidea</taxon>
        <taxon>Araneidae</taxon>
        <taxon>Araneus</taxon>
    </lineage>
</organism>
<dbReference type="EMBL" id="BGPR01069208">
    <property type="protein sequence ID" value="GBO42926.1"/>
    <property type="molecule type" value="Genomic_DNA"/>
</dbReference>
<protein>
    <recommendedName>
        <fullName evidence="3">DUF4817 domain-containing protein</fullName>
    </recommendedName>
</protein>
<comment type="caution">
    <text evidence="1">The sequence shown here is derived from an EMBL/GenBank/DDBJ whole genome shotgun (WGS) entry which is preliminary data.</text>
</comment>
<dbReference type="AlphaFoldDB" id="A0A4Y2X1D1"/>
<evidence type="ECO:0000313" key="1">
    <source>
        <dbReference type="EMBL" id="GBO42926.1"/>
    </source>
</evidence>
<evidence type="ECO:0008006" key="3">
    <source>
        <dbReference type="Google" id="ProtNLM"/>
    </source>
</evidence>
<accession>A0A4Y2X1D1</accession>
<name>A0A4Y2X1D1_ARAVE</name>
<feature type="non-terminal residue" evidence="1">
    <location>
        <position position="47"/>
    </location>
</feature>
<gene>
    <name evidence="1" type="ORF">AVEN_76999_1</name>
</gene>
<proteinExistence type="predicted"/>
<keyword evidence="2" id="KW-1185">Reference proteome</keyword>
<sequence length="47" mass="4878">MARSGTAQDGGNAGEEFLCVGICKCSSVTSVQRAFLRKYGKAATGHL</sequence>
<evidence type="ECO:0000313" key="2">
    <source>
        <dbReference type="Proteomes" id="UP000499080"/>
    </source>
</evidence>
<reference evidence="1 2" key="1">
    <citation type="journal article" date="2019" name="Sci. Rep.">
        <title>Orb-weaving spider Araneus ventricosus genome elucidates the spidroin gene catalogue.</title>
        <authorList>
            <person name="Kono N."/>
            <person name="Nakamura H."/>
            <person name="Ohtoshi R."/>
            <person name="Moran D.A.P."/>
            <person name="Shinohara A."/>
            <person name="Yoshida Y."/>
            <person name="Fujiwara M."/>
            <person name="Mori M."/>
            <person name="Tomita M."/>
            <person name="Arakawa K."/>
        </authorList>
    </citation>
    <scope>NUCLEOTIDE SEQUENCE [LARGE SCALE GENOMIC DNA]</scope>
</reference>